<evidence type="ECO:0000256" key="1">
    <source>
        <dbReference type="ARBA" id="ARBA00008455"/>
    </source>
</evidence>
<dbReference type="InterPro" id="IPR013201">
    <property type="entry name" value="Prot_inhib_I29"/>
</dbReference>
<proteinExistence type="inferred from homology"/>
<keyword evidence="2" id="KW-0645">Protease</keyword>
<dbReference type="AlphaFoldDB" id="A0A653BGZ2"/>
<dbReference type="Pfam" id="PF08246">
    <property type="entry name" value="Inhibitor_I29"/>
    <property type="match status" value="1"/>
</dbReference>
<gene>
    <name evidence="10" type="ORF">CALMAC_LOCUS922</name>
</gene>
<feature type="domain" description="Cathepsin propeptide inhibitor" evidence="9">
    <location>
        <begin position="25"/>
        <end position="85"/>
    </location>
</feature>
<dbReference type="SMART" id="SM00645">
    <property type="entry name" value="Pept_C1"/>
    <property type="match status" value="1"/>
</dbReference>
<evidence type="ECO:0000256" key="2">
    <source>
        <dbReference type="ARBA" id="ARBA00022670"/>
    </source>
</evidence>
<dbReference type="PROSITE" id="PS00139">
    <property type="entry name" value="THIOL_PROTEASE_CYS"/>
    <property type="match status" value="1"/>
</dbReference>
<evidence type="ECO:0000256" key="7">
    <source>
        <dbReference type="SAM" id="SignalP"/>
    </source>
</evidence>
<evidence type="ECO:0000313" key="11">
    <source>
        <dbReference type="Proteomes" id="UP000410492"/>
    </source>
</evidence>
<dbReference type="GO" id="GO:0008234">
    <property type="term" value="F:cysteine-type peptidase activity"/>
    <property type="evidence" value="ECO:0007669"/>
    <property type="project" value="UniProtKB-KW"/>
</dbReference>
<dbReference type="InterPro" id="IPR000668">
    <property type="entry name" value="Peptidase_C1A_C"/>
</dbReference>
<evidence type="ECO:0008006" key="12">
    <source>
        <dbReference type="Google" id="ProtNLM"/>
    </source>
</evidence>
<dbReference type="InterPro" id="IPR039417">
    <property type="entry name" value="Peptidase_C1A_papain-like"/>
</dbReference>
<dbReference type="FunFam" id="3.90.70.10:FF:000006">
    <property type="entry name" value="Cathepsin S"/>
    <property type="match status" value="1"/>
</dbReference>
<evidence type="ECO:0000259" key="9">
    <source>
        <dbReference type="SMART" id="SM00848"/>
    </source>
</evidence>
<keyword evidence="3" id="KW-0378">Hydrolase</keyword>
<keyword evidence="11" id="KW-1185">Reference proteome</keyword>
<keyword evidence="7" id="KW-0732">Signal</keyword>
<evidence type="ECO:0000256" key="6">
    <source>
        <dbReference type="ARBA" id="ARBA00023157"/>
    </source>
</evidence>
<keyword evidence="4" id="KW-0788">Thiol protease</keyword>
<evidence type="ECO:0000259" key="8">
    <source>
        <dbReference type="SMART" id="SM00645"/>
    </source>
</evidence>
<dbReference type="SUPFAM" id="SSF54001">
    <property type="entry name" value="Cysteine proteinases"/>
    <property type="match status" value="1"/>
</dbReference>
<feature type="chain" id="PRO_5024821001" description="Gut cathepsin L-like cysteine protease" evidence="7">
    <location>
        <begin position="17"/>
        <end position="316"/>
    </location>
</feature>
<feature type="domain" description="Peptidase C1A papain C-terminal" evidence="8">
    <location>
        <begin position="108"/>
        <end position="315"/>
    </location>
</feature>
<dbReference type="OrthoDB" id="10253408at2759"/>
<accession>A0A653BGZ2</accession>
<dbReference type="Pfam" id="PF00112">
    <property type="entry name" value="Peptidase_C1"/>
    <property type="match status" value="1"/>
</dbReference>
<dbReference type="Gene3D" id="3.90.70.10">
    <property type="entry name" value="Cysteine proteinases"/>
    <property type="match status" value="1"/>
</dbReference>
<protein>
    <recommendedName>
        <fullName evidence="12">Gut cathepsin L-like cysteine protease</fullName>
    </recommendedName>
</protein>
<reference evidence="10 11" key="1">
    <citation type="submission" date="2019-01" db="EMBL/GenBank/DDBJ databases">
        <authorList>
            <person name="Sayadi A."/>
        </authorList>
    </citation>
    <scope>NUCLEOTIDE SEQUENCE [LARGE SCALE GENOMIC DNA]</scope>
</reference>
<organism evidence="10 11">
    <name type="scientific">Callosobruchus maculatus</name>
    <name type="common">Southern cowpea weevil</name>
    <name type="synonym">Pulse bruchid</name>
    <dbReference type="NCBI Taxonomy" id="64391"/>
    <lineage>
        <taxon>Eukaryota</taxon>
        <taxon>Metazoa</taxon>
        <taxon>Ecdysozoa</taxon>
        <taxon>Arthropoda</taxon>
        <taxon>Hexapoda</taxon>
        <taxon>Insecta</taxon>
        <taxon>Pterygota</taxon>
        <taxon>Neoptera</taxon>
        <taxon>Endopterygota</taxon>
        <taxon>Coleoptera</taxon>
        <taxon>Polyphaga</taxon>
        <taxon>Cucujiformia</taxon>
        <taxon>Chrysomeloidea</taxon>
        <taxon>Chrysomelidae</taxon>
        <taxon>Bruchinae</taxon>
        <taxon>Bruchini</taxon>
        <taxon>Callosobruchus</taxon>
    </lineage>
</organism>
<name>A0A653BGZ2_CALMS</name>
<dbReference type="PRINTS" id="PR00705">
    <property type="entry name" value="PAPAIN"/>
</dbReference>
<evidence type="ECO:0000313" key="10">
    <source>
        <dbReference type="EMBL" id="VEN34857.1"/>
    </source>
</evidence>
<dbReference type="InterPro" id="IPR038765">
    <property type="entry name" value="Papain-like_cys_pep_sf"/>
</dbReference>
<sequence length="316" mass="35662">MKLLILFSAFALAVKAGHLSDQEAWEQFKIQHGKTYRSLLEERQRFVIFQTNLRIIEEHNKRFNRGEESFSAKMNHFGDLSRKEFKDTLRLQVPHLERNYATFDDADVPEEFDWREHGAVTDVRQQGNCGSCWAFSAVGAIEGQVSIHKKILNPLSPQQLVDCATTEYRNDGCIGGLVSSTFDYVKDHGILADKDYPYKGKNGTCLKQGGVKISGYKWIPKHDEVALTNAIATKGPISVSLHAETLQFYETGVIDGKGCNSTIDSLDHSVILVGYKKDYYIAKNSWGPNWGEQGYFRIQRNSNACGIALENLYPVL</sequence>
<keyword evidence="5" id="KW-0865">Zymogen</keyword>
<evidence type="ECO:0000256" key="4">
    <source>
        <dbReference type="ARBA" id="ARBA00022807"/>
    </source>
</evidence>
<dbReference type="EMBL" id="CAACVG010001026">
    <property type="protein sequence ID" value="VEN34857.1"/>
    <property type="molecule type" value="Genomic_DNA"/>
</dbReference>
<dbReference type="SMART" id="SM00848">
    <property type="entry name" value="Inhibitor_I29"/>
    <property type="match status" value="1"/>
</dbReference>
<evidence type="ECO:0000256" key="3">
    <source>
        <dbReference type="ARBA" id="ARBA00022801"/>
    </source>
</evidence>
<dbReference type="PANTHER" id="PTHR12411">
    <property type="entry name" value="CYSTEINE PROTEASE FAMILY C1-RELATED"/>
    <property type="match status" value="1"/>
</dbReference>
<dbReference type="Proteomes" id="UP000410492">
    <property type="component" value="Unassembled WGS sequence"/>
</dbReference>
<dbReference type="CDD" id="cd02248">
    <property type="entry name" value="Peptidase_C1A"/>
    <property type="match status" value="1"/>
</dbReference>
<evidence type="ECO:0000256" key="5">
    <source>
        <dbReference type="ARBA" id="ARBA00023145"/>
    </source>
</evidence>
<dbReference type="InterPro" id="IPR000169">
    <property type="entry name" value="Pept_cys_AS"/>
</dbReference>
<feature type="signal peptide" evidence="7">
    <location>
        <begin position="1"/>
        <end position="16"/>
    </location>
</feature>
<dbReference type="InterPro" id="IPR013128">
    <property type="entry name" value="Peptidase_C1A"/>
</dbReference>
<comment type="similarity">
    <text evidence="1">Belongs to the peptidase C1 family.</text>
</comment>
<dbReference type="GO" id="GO:0006508">
    <property type="term" value="P:proteolysis"/>
    <property type="evidence" value="ECO:0007669"/>
    <property type="project" value="UniProtKB-KW"/>
</dbReference>
<keyword evidence="6" id="KW-1015">Disulfide bond</keyword>